<dbReference type="EMBL" id="CP003789">
    <property type="protein sequence ID" value="AGA64089.1"/>
    <property type="molecule type" value="Genomic_DNA"/>
</dbReference>
<reference evidence="1 2" key="1">
    <citation type="journal article" date="2012" name="Stand. Genomic Sci.">
        <title>Complete genome sequence of Liberibacter crescens BT-1.</title>
        <authorList>
            <person name="Leonard M.T."/>
            <person name="Fagen J.R."/>
            <person name="Davis-Richardson A.G."/>
            <person name="Davis M.J."/>
            <person name="Triplett E.W."/>
        </authorList>
    </citation>
    <scope>NUCLEOTIDE SEQUENCE [LARGE SCALE GENOMIC DNA]</scope>
    <source>
        <strain evidence="1 2">BT-1</strain>
    </source>
</reference>
<dbReference type="KEGG" id="lcc:B488_00960"/>
<proteinExistence type="predicted"/>
<dbReference type="AlphaFoldDB" id="L0ERI2"/>
<gene>
    <name evidence="1" type="ordered locus">B488_00960</name>
</gene>
<accession>L0ERI2</accession>
<evidence type="ECO:0000313" key="2">
    <source>
        <dbReference type="Proteomes" id="UP000010799"/>
    </source>
</evidence>
<organism evidence="1 2">
    <name type="scientific">Liberibacter crescens (strain BT-1)</name>
    <dbReference type="NCBI Taxonomy" id="1215343"/>
    <lineage>
        <taxon>Bacteria</taxon>
        <taxon>Pseudomonadati</taxon>
        <taxon>Pseudomonadota</taxon>
        <taxon>Alphaproteobacteria</taxon>
        <taxon>Hyphomicrobiales</taxon>
        <taxon>Rhizobiaceae</taxon>
        <taxon>Liberibacter</taxon>
    </lineage>
</organism>
<dbReference type="PATRIC" id="fig|1215343.11.peg.101"/>
<keyword evidence="2" id="KW-1185">Reference proteome</keyword>
<dbReference type="HOGENOM" id="CLU_3272270_0_0_5"/>
<protein>
    <submittedName>
        <fullName evidence="1">Uncharacterized protein</fullName>
    </submittedName>
</protein>
<dbReference type="Proteomes" id="UP000010799">
    <property type="component" value="Chromosome"/>
</dbReference>
<dbReference type="STRING" id="1215343.B488_00960"/>
<evidence type="ECO:0000313" key="1">
    <source>
        <dbReference type="EMBL" id="AGA64089.1"/>
    </source>
</evidence>
<sequence length="41" mass="5044">MNHSSDYSFNKNIIRDTSALYQEKIQWKKSKIFKKKMVFLF</sequence>
<name>L0ERI2_LIBCB</name>